<gene>
    <name evidence="2" type="ORF">QBC41DRAFT_316038</name>
</gene>
<comment type="caution">
    <text evidence="2">The sequence shown here is derived from an EMBL/GenBank/DDBJ whole genome shotgun (WGS) entry which is preliminary data.</text>
</comment>
<feature type="region of interest" description="Disordered" evidence="1">
    <location>
        <begin position="135"/>
        <end position="155"/>
    </location>
</feature>
<dbReference type="Proteomes" id="UP001174997">
    <property type="component" value="Unassembled WGS sequence"/>
</dbReference>
<feature type="compositionally biased region" description="Basic and acidic residues" evidence="1">
    <location>
        <begin position="142"/>
        <end position="155"/>
    </location>
</feature>
<keyword evidence="3" id="KW-1185">Reference proteome</keyword>
<protein>
    <submittedName>
        <fullName evidence="2">Uncharacterized protein</fullName>
    </submittedName>
</protein>
<evidence type="ECO:0000313" key="3">
    <source>
        <dbReference type="Proteomes" id="UP001174997"/>
    </source>
</evidence>
<dbReference type="AlphaFoldDB" id="A0AA39ZIC5"/>
<proteinExistence type="predicted"/>
<reference evidence="2" key="1">
    <citation type="submission" date="2023-06" db="EMBL/GenBank/DDBJ databases">
        <title>Genome-scale phylogeny and comparative genomics of the fungal order Sordariales.</title>
        <authorList>
            <consortium name="Lawrence Berkeley National Laboratory"/>
            <person name="Hensen N."/>
            <person name="Bonometti L."/>
            <person name="Westerberg I."/>
            <person name="Brannstrom I.O."/>
            <person name="Guillou S."/>
            <person name="Cros-Aarteil S."/>
            <person name="Calhoun S."/>
            <person name="Haridas S."/>
            <person name="Kuo A."/>
            <person name="Mondo S."/>
            <person name="Pangilinan J."/>
            <person name="Riley R."/>
            <person name="Labutti K."/>
            <person name="Andreopoulos B."/>
            <person name="Lipzen A."/>
            <person name="Chen C."/>
            <person name="Yanf M."/>
            <person name="Daum C."/>
            <person name="Ng V."/>
            <person name="Clum A."/>
            <person name="Steindorff A."/>
            <person name="Ohm R."/>
            <person name="Martin F."/>
            <person name="Silar P."/>
            <person name="Natvig D."/>
            <person name="Lalanne C."/>
            <person name="Gautier V."/>
            <person name="Ament-Velasquez S.L."/>
            <person name="Kruys A."/>
            <person name="Hutchinson M.I."/>
            <person name="Powell A.J."/>
            <person name="Barry K."/>
            <person name="Miller A.N."/>
            <person name="Grigoriev I.V."/>
            <person name="Debuchy R."/>
            <person name="Gladieux P."/>
            <person name="Thoren M.H."/>
            <person name="Johannesson H."/>
        </authorList>
    </citation>
    <scope>NUCLEOTIDE SEQUENCE</scope>
    <source>
        <strain evidence="2">CBS 307.81</strain>
    </source>
</reference>
<organism evidence="2 3">
    <name type="scientific">Cercophora samala</name>
    <dbReference type="NCBI Taxonomy" id="330535"/>
    <lineage>
        <taxon>Eukaryota</taxon>
        <taxon>Fungi</taxon>
        <taxon>Dikarya</taxon>
        <taxon>Ascomycota</taxon>
        <taxon>Pezizomycotina</taxon>
        <taxon>Sordariomycetes</taxon>
        <taxon>Sordariomycetidae</taxon>
        <taxon>Sordariales</taxon>
        <taxon>Lasiosphaeriaceae</taxon>
        <taxon>Cercophora</taxon>
    </lineage>
</organism>
<sequence length="491" mass="54976">MDTITMKRKRFQLGADELAEMFRPPLTKQLFLTPPHTIDVDPADFALRTKLELISKATSCDIKAIDAGDGVTQISIHSPGIKAAQAAARRVKKLLIEEADIKDMWRTNGLLCPSKSGADFSAIVFGRNRCVVMPPASSSSASEHDTQPSERDMQAQERYKAQLSAILDRAVGSLVRDPNKMQMRVKFGCLQRSVHWKPEHKEYNSAEMERELKYAAFRDVIQLSPYVSVDAVEALRIALLNIDGSLPVVVQESVDPDSEPELSLHIVTPNLEVECMVEGVKAGKGRKPRVMPVGAYQRDKVYNKFSVLNACPDRHTDWELEIKQEVSRREARPLLPLTEDNMSKLIKIGQGTHPGGFPKLLVSPEFIRKNKVSNIVGKVNWIFELSFKYSLEITMYHEFGGDTSKPPVTTTVLSLYSPDWDDDLGLPLTLPRKWNESFASQLLTSSDKTQVPYPEKQDGCEGHPLDELLSWISWVQEMLDNLSKSGAQGSD</sequence>
<evidence type="ECO:0000313" key="2">
    <source>
        <dbReference type="EMBL" id="KAK0671162.1"/>
    </source>
</evidence>
<dbReference type="EMBL" id="JAULSY010000023">
    <property type="protein sequence ID" value="KAK0671162.1"/>
    <property type="molecule type" value="Genomic_DNA"/>
</dbReference>
<accession>A0AA39ZIC5</accession>
<evidence type="ECO:0000256" key="1">
    <source>
        <dbReference type="SAM" id="MobiDB-lite"/>
    </source>
</evidence>
<name>A0AA39ZIC5_9PEZI</name>